<dbReference type="InterPro" id="IPR006195">
    <property type="entry name" value="aa-tRNA-synth_II"/>
</dbReference>
<dbReference type="PROSITE" id="PS50862">
    <property type="entry name" value="AA_TRNA_LIGASE_II"/>
    <property type="match status" value="1"/>
</dbReference>
<comment type="caution">
    <text evidence="12">The sequence shown here is derived from an EMBL/GenBank/DDBJ whole genome shotgun (WGS) entry which is preliminary data.</text>
</comment>
<dbReference type="InterPro" id="IPR033721">
    <property type="entry name" value="ProRS_core_arch_euk"/>
</dbReference>
<dbReference type="GO" id="GO:0017101">
    <property type="term" value="C:aminoacyl-tRNA synthetase multienzyme complex"/>
    <property type="evidence" value="ECO:0007669"/>
    <property type="project" value="TreeGrafter"/>
</dbReference>
<dbReference type="FunFam" id="3.30.930.10:FF:000037">
    <property type="entry name" value="Proline--tRNA ligase"/>
    <property type="match status" value="1"/>
</dbReference>
<dbReference type="InterPro" id="IPR004154">
    <property type="entry name" value="Anticodon-bd"/>
</dbReference>
<keyword evidence="13" id="KW-1185">Reference proteome</keyword>
<dbReference type="AlphaFoldDB" id="A0A2H9THB3"/>
<evidence type="ECO:0000256" key="8">
    <source>
        <dbReference type="ARBA" id="ARBA00023146"/>
    </source>
</evidence>
<keyword evidence="5" id="KW-0547">Nucleotide-binding</keyword>
<dbReference type="InterPro" id="IPR004499">
    <property type="entry name" value="Pro-tRNA-ligase_IIa_arc-type"/>
</dbReference>
<dbReference type="EMBL" id="MTSL01000190">
    <property type="protein sequence ID" value="PJF17126.1"/>
    <property type="molecule type" value="Genomic_DNA"/>
</dbReference>
<dbReference type="HAMAP" id="MF_01571">
    <property type="entry name" value="Pro_tRNA_synth_type3"/>
    <property type="match status" value="1"/>
</dbReference>
<evidence type="ECO:0000313" key="12">
    <source>
        <dbReference type="EMBL" id="PJF17126.1"/>
    </source>
</evidence>
<dbReference type="GO" id="GO:0004827">
    <property type="term" value="F:proline-tRNA ligase activity"/>
    <property type="evidence" value="ECO:0007669"/>
    <property type="project" value="UniProtKB-EC"/>
</dbReference>
<dbReference type="InterPro" id="IPR002314">
    <property type="entry name" value="aa-tRNA-synt_IIb"/>
</dbReference>
<gene>
    <name evidence="12" type="ORF">PSACC_03057</name>
</gene>
<evidence type="ECO:0000256" key="6">
    <source>
        <dbReference type="ARBA" id="ARBA00022840"/>
    </source>
</evidence>
<feature type="domain" description="Aminoacyl-transfer RNA synthetases class-II family profile" evidence="11">
    <location>
        <begin position="15"/>
        <end position="296"/>
    </location>
</feature>
<sequence length="505" mass="57219">MRISVRLYQAIKAKELGLTVAKRDDFSQWYTQSLIRSEMLDYSDVSGCYILRPWGYAIWAHIQAFMNTEFKSRGIQDSYFPLLIPEPAIQREQAHLEGFSPEVAWVTHAGDAPLNVRLAVRPTSETAIYPAYSRWIKTWRDLPLRLNQWCNVVRWEFKNPQPLIRSREFLWQEGHSAFASREEADAEVRDILGLYRRVFEEMLAVPVMEGVKSETEKFAGAEYTTTVEAFIPEAGRAIQGATSHGLGQNFSRMFDIKFEDGKGQLQYAWQNSWGFTTRSIGVMAMVHGDDQGMVLPPRVATTQVVVLPVGITTRTDSAISNRIRQECQTIAAQLNAGGIRTMADLAENQTPGWKFSHWELKGVPLRIEVGPKELDSEAYSYAVRYDGTKGRMLKSDLVNIVTLQLESIHNGMLSKARKKYLESIIPATNWDTVTQALAAGKMCMIPWCEEASCERSIKERTSEQAIAGAKCLCIPFEQPFEILSNLSCPACSRPSKRWTLFARSY</sequence>
<dbReference type="GO" id="GO:0006433">
    <property type="term" value="P:prolyl-tRNA aminoacylation"/>
    <property type="evidence" value="ECO:0007669"/>
    <property type="project" value="InterPro"/>
</dbReference>
<keyword evidence="8" id="KW-0030">Aminoacyl-tRNA synthetase</keyword>
<dbReference type="Gene3D" id="3.30.110.30">
    <property type="entry name" value="C-terminal domain of ProRS"/>
    <property type="match status" value="1"/>
</dbReference>
<dbReference type="Pfam" id="PF03129">
    <property type="entry name" value="HGTP_anticodon"/>
    <property type="match status" value="1"/>
</dbReference>
<dbReference type="InterPro" id="IPR017449">
    <property type="entry name" value="Pro-tRNA_synth_II"/>
</dbReference>
<dbReference type="EC" id="6.1.1.15" evidence="2"/>
<dbReference type="Pfam" id="PF00587">
    <property type="entry name" value="tRNA-synt_2b"/>
    <property type="match status" value="1"/>
</dbReference>
<dbReference type="Pfam" id="PF09180">
    <property type="entry name" value="ProRS-C_1"/>
    <property type="match status" value="1"/>
</dbReference>
<dbReference type="SMART" id="SM00946">
    <property type="entry name" value="ProRS-C_1"/>
    <property type="match status" value="1"/>
</dbReference>
<dbReference type="Gene3D" id="3.40.50.800">
    <property type="entry name" value="Anticodon-binding domain"/>
    <property type="match status" value="1"/>
</dbReference>
<evidence type="ECO:0000256" key="1">
    <source>
        <dbReference type="ARBA" id="ARBA00008226"/>
    </source>
</evidence>
<dbReference type="SUPFAM" id="SSF64586">
    <property type="entry name" value="C-terminal domain of ProRS"/>
    <property type="match status" value="1"/>
</dbReference>
<dbReference type="SUPFAM" id="SSF52954">
    <property type="entry name" value="Class II aaRS ABD-related"/>
    <property type="match status" value="1"/>
</dbReference>
<dbReference type="InterPro" id="IPR002316">
    <property type="entry name" value="Pro-tRNA-ligase_IIa"/>
</dbReference>
<comment type="similarity">
    <text evidence="1">Belongs to the class-II aminoacyl-tRNA synthetase family.</text>
</comment>
<dbReference type="CDD" id="cd00778">
    <property type="entry name" value="ProRS_core_arch_euk"/>
    <property type="match status" value="1"/>
</dbReference>
<evidence type="ECO:0000256" key="10">
    <source>
        <dbReference type="ARBA" id="ARBA00047671"/>
    </source>
</evidence>
<evidence type="ECO:0000256" key="4">
    <source>
        <dbReference type="ARBA" id="ARBA00022598"/>
    </source>
</evidence>
<keyword evidence="7" id="KW-0648">Protein biosynthesis</keyword>
<evidence type="ECO:0000256" key="5">
    <source>
        <dbReference type="ARBA" id="ARBA00022741"/>
    </source>
</evidence>
<dbReference type="InterPro" id="IPR036621">
    <property type="entry name" value="Anticodon-bd_dom_sf"/>
</dbReference>
<dbReference type="PANTHER" id="PTHR43382:SF2">
    <property type="entry name" value="BIFUNCTIONAL GLUTAMATE_PROLINE--TRNA LIGASE"/>
    <property type="match status" value="1"/>
</dbReference>
<protein>
    <recommendedName>
        <fullName evidence="3">Proline--tRNA ligase</fullName>
        <ecNumber evidence="2">6.1.1.15</ecNumber>
    </recommendedName>
    <alternativeName>
        <fullName evidence="9">Prolyl-tRNA synthetase</fullName>
    </alternativeName>
</protein>
<evidence type="ECO:0000259" key="11">
    <source>
        <dbReference type="PROSITE" id="PS50862"/>
    </source>
</evidence>
<comment type="catalytic activity">
    <reaction evidence="10">
        <text>tRNA(Pro) + L-proline + ATP = L-prolyl-tRNA(Pro) + AMP + diphosphate</text>
        <dbReference type="Rhea" id="RHEA:14305"/>
        <dbReference type="Rhea" id="RHEA-COMP:9700"/>
        <dbReference type="Rhea" id="RHEA-COMP:9702"/>
        <dbReference type="ChEBI" id="CHEBI:30616"/>
        <dbReference type="ChEBI" id="CHEBI:33019"/>
        <dbReference type="ChEBI" id="CHEBI:60039"/>
        <dbReference type="ChEBI" id="CHEBI:78442"/>
        <dbReference type="ChEBI" id="CHEBI:78532"/>
        <dbReference type="ChEBI" id="CHEBI:456215"/>
        <dbReference type="EC" id="6.1.1.15"/>
    </reaction>
</comment>
<evidence type="ECO:0000256" key="9">
    <source>
        <dbReference type="ARBA" id="ARBA00029731"/>
    </source>
</evidence>
<evidence type="ECO:0000313" key="13">
    <source>
        <dbReference type="Proteomes" id="UP000240830"/>
    </source>
</evidence>
<dbReference type="Gene3D" id="3.30.930.10">
    <property type="entry name" value="Bira Bifunctional Protein, Domain 2"/>
    <property type="match status" value="1"/>
</dbReference>
<dbReference type="Proteomes" id="UP000240830">
    <property type="component" value="Unassembled WGS sequence"/>
</dbReference>
<dbReference type="OrthoDB" id="1350766at2759"/>
<dbReference type="FunFam" id="3.30.110.30:FF:000001">
    <property type="entry name" value="Bifunctional glutamate/proline--tRNA ligase"/>
    <property type="match status" value="1"/>
</dbReference>
<evidence type="ECO:0000256" key="7">
    <source>
        <dbReference type="ARBA" id="ARBA00022917"/>
    </source>
</evidence>
<dbReference type="PANTHER" id="PTHR43382">
    <property type="entry name" value="PROLYL-TRNA SYNTHETASE"/>
    <property type="match status" value="1"/>
</dbReference>
<dbReference type="NCBIfam" id="TIGR00408">
    <property type="entry name" value="proS_fam_I"/>
    <property type="match status" value="1"/>
</dbReference>
<name>A0A2H9THB3_9FUNG</name>
<dbReference type="STRING" id="1246581.A0A2H9THB3"/>
<keyword evidence="6" id="KW-0067">ATP-binding</keyword>
<dbReference type="PRINTS" id="PR01046">
    <property type="entry name" value="TRNASYNTHPRO"/>
</dbReference>
<dbReference type="InterPro" id="IPR045864">
    <property type="entry name" value="aa-tRNA-synth_II/BPL/LPL"/>
</dbReference>
<keyword evidence="4" id="KW-0436">Ligase</keyword>
<dbReference type="SUPFAM" id="SSF55681">
    <property type="entry name" value="Class II aaRS and biotin synthetases"/>
    <property type="match status" value="1"/>
</dbReference>
<evidence type="ECO:0000256" key="2">
    <source>
        <dbReference type="ARBA" id="ARBA00012831"/>
    </source>
</evidence>
<organism evidence="12 13">
    <name type="scientific">Paramicrosporidium saccamoebae</name>
    <dbReference type="NCBI Taxonomy" id="1246581"/>
    <lineage>
        <taxon>Eukaryota</taxon>
        <taxon>Fungi</taxon>
        <taxon>Fungi incertae sedis</taxon>
        <taxon>Cryptomycota</taxon>
        <taxon>Cryptomycota incertae sedis</taxon>
        <taxon>Paramicrosporidium</taxon>
    </lineage>
</organism>
<reference evidence="12 13" key="1">
    <citation type="submission" date="2016-10" db="EMBL/GenBank/DDBJ databases">
        <title>The genome of Paramicrosporidium saccamoebae is the missing link in understanding Cryptomycota and Microsporidia evolution.</title>
        <authorList>
            <person name="Quandt C.A."/>
            <person name="Beaudet D."/>
            <person name="Corsaro D."/>
            <person name="Michel R."/>
            <person name="Corradi N."/>
            <person name="James T."/>
        </authorList>
    </citation>
    <scope>NUCLEOTIDE SEQUENCE [LARGE SCALE GENOMIC DNA]</scope>
    <source>
        <strain evidence="12 13">KSL3</strain>
    </source>
</reference>
<accession>A0A2H9THB3</accession>
<dbReference type="GO" id="GO:0005524">
    <property type="term" value="F:ATP binding"/>
    <property type="evidence" value="ECO:0007669"/>
    <property type="project" value="UniProtKB-KW"/>
</dbReference>
<evidence type="ECO:0000256" key="3">
    <source>
        <dbReference type="ARBA" id="ARBA00019110"/>
    </source>
</evidence>
<dbReference type="InterPro" id="IPR016061">
    <property type="entry name" value="Pro-tRNA_ligase_II_C"/>
</dbReference>
<dbReference type="FunFam" id="3.40.50.800:FF:000005">
    <property type="entry name" value="bifunctional glutamate/proline--tRNA ligase"/>
    <property type="match status" value="1"/>
</dbReference>
<proteinExistence type="inferred from homology"/>
<dbReference type="GO" id="GO:0005737">
    <property type="term" value="C:cytoplasm"/>
    <property type="evidence" value="ECO:0007669"/>
    <property type="project" value="InterPro"/>
</dbReference>